<sequence>MAPTQLEIKERALKRLCKEEHFYQEELEQQKLHVKKLQSDPSVDPYDLKKQVEVQQDTERLLPELYKKIKQFRDDLDKYLSSYEGTEDLESAKAALETADELLKN</sequence>
<organism evidence="4 5">
    <name type="scientific">Kluyveromyces lactis (strain ATCC 8585 / CBS 2359 / DSM 70799 / NBRC 1267 / NRRL Y-1140 / WM37)</name>
    <name type="common">Yeast</name>
    <name type="synonym">Candida sphaerica</name>
    <dbReference type="NCBI Taxonomy" id="284590"/>
    <lineage>
        <taxon>Eukaryota</taxon>
        <taxon>Fungi</taxon>
        <taxon>Dikarya</taxon>
        <taxon>Ascomycota</taxon>
        <taxon>Saccharomycotina</taxon>
        <taxon>Saccharomycetes</taxon>
        <taxon>Saccharomycetales</taxon>
        <taxon>Saccharomycetaceae</taxon>
        <taxon>Kluyveromyces</taxon>
    </lineage>
</organism>
<dbReference type="PANTHER" id="PTHR21500">
    <property type="entry name" value="TUBULIN-SPECIFIC CHAPERONE A"/>
    <property type="match status" value="1"/>
</dbReference>
<reference evidence="4 5" key="1">
    <citation type="journal article" date="2004" name="Nature">
        <title>Genome evolution in yeasts.</title>
        <authorList>
            <consortium name="Genolevures"/>
            <person name="Dujon B."/>
            <person name="Sherman D."/>
            <person name="Fischer G."/>
            <person name="Durrens P."/>
            <person name="Casaregola S."/>
            <person name="Lafontaine I."/>
            <person name="de Montigny J."/>
            <person name="Marck C."/>
            <person name="Neuveglise C."/>
            <person name="Talla E."/>
            <person name="Goffard N."/>
            <person name="Frangeul L."/>
            <person name="Aigle M."/>
            <person name="Anthouard V."/>
            <person name="Babour A."/>
            <person name="Barbe V."/>
            <person name="Barnay S."/>
            <person name="Blanchin S."/>
            <person name="Beckerich J.M."/>
            <person name="Beyne E."/>
            <person name="Bleykasten C."/>
            <person name="Boisrame A."/>
            <person name="Boyer J."/>
            <person name="Cattolico L."/>
            <person name="Confanioleri F."/>
            <person name="de Daruvar A."/>
            <person name="Despons L."/>
            <person name="Fabre E."/>
            <person name="Fairhead C."/>
            <person name="Ferry-Dumazet H."/>
            <person name="Groppi A."/>
            <person name="Hantraye F."/>
            <person name="Hennequin C."/>
            <person name="Jauniaux N."/>
            <person name="Joyet P."/>
            <person name="Kachouri R."/>
            <person name="Kerrest A."/>
            <person name="Koszul R."/>
            <person name="Lemaire M."/>
            <person name="Lesur I."/>
            <person name="Ma L."/>
            <person name="Muller H."/>
            <person name="Nicaud J.M."/>
            <person name="Nikolski M."/>
            <person name="Oztas S."/>
            <person name="Ozier-Kalogeropoulos O."/>
            <person name="Pellenz S."/>
            <person name="Potier S."/>
            <person name="Richard G.F."/>
            <person name="Straub M.L."/>
            <person name="Suleau A."/>
            <person name="Swennene D."/>
            <person name="Tekaia F."/>
            <person name="Wesolowski-Louvel M."/>
            <person name="Westhof E."/>
            <person name="Wirth B."/>
            <person name="Zeniou-Meyer M."/>
            <person name="Zivanovic I."/>
            <person name="Bolotin-Fukuhara M."/>
            <person name="Thierry A."/>
            <person name="Bouchier C."/>
            <person name="Caudron B."/>
            <person name="Scarpelli C."/>
            <person name="Gaillardin C."/>
            <person name="Weissenbach J."/>
            <person name="Wincker P."/>
            <person name="Souciet J.L."/>
        </authorList>
    </citation>
    <scope>NUCLEOTIDE SEQUENCE [LARGE SCALE GENOMIC DNA]</scope>
    <source>
        <strain evidence="5">ATCC 8585 / CBS 2359 / DSM 70799 / NBRC 1267 / NRRL Y-1140 / WM37</strain>
    </source>
</reference>
<dbReference type="GO" id="GO:0005874">
    <property type="term" value="C:microtubule"/>
    <property type="evidence" value="ECO:0007669"/>
    <property type="project" value="UniProtKB-KW"/>
</dbReference>
<dbReference type="eggNOG" id="KOG3470">
    <property type="taxonomic scope" value="Eukaryota"/>
</dbReference>
<dbReference type="Gene3D" id="1.20.58.90">
    <property type="match status" value="1"/>
</dbReference>
<evidence type="ECO:0000256" key="2">
    <source>
        <dbReference type="ARBA" id="ARBA00023186"/>
    </source>
</evidence>
<name>Q6CTX0_KLULA</name>
<dbReference type="GO" id="GO:0007023">
    <property type="term" value="P:post-chaperonin tubulin folding pathway"/>
    <property type="evidence" value="ECO:0007669"/>
    <property type="project" value="UniProtKB-UniRule"/>
</dbReference>
<accession>Q6CTX0</accession>
<dbReference type="GO" id="GO:0048487">
    <property type="term" value="F:beta-tubulin binding"/>
    <property type="evidence" value="ECO:0007669"/>
    <property type="project" value="InterPro"/>
</dbReference>
<dbReference type="HOGENOM" id="CLU_130569_2_0_1"/>
<comment type="subunit">
    <text evidence="3">Supercomplex made of cofactors A to E. Cofactors A and D function by capturing and stabilizing tubulin in a quasi-native conformation. Cofactor E binds to the cofactor D-tubulin complex; interaction with cofactor C then causes the release of tubulin polypeptides that are committed to the native state.</text>
</comment>
<comment type="subcellular location">
    <subcellularLocation>
        <location evidence="3">Cytoplasm</location>
        <location evidence="3">Cytoskeleton</location>
    </subcellularLocation>
</comment>
<evidence type="ECO:0000256" key="1">
    <source>
        <dbReference type="ARBA" id="ARBA00006806"/>
    </source>
</evidence>
<dbReference type="Proteomes" id="UP000000598">
    <property type="component" value="Chromosome C"/>
</dbReference>
<dbReference type="SUPFAM" id="SSF46988">
    <property type="entry name" value="Tubulin chaperone cofactor A"/>
    <property type="match status" value="1"/>
</dbReference>
<keyword evidence="3" id="KW-0206">Cytoskeleton</keyword>
<dbReference type="GO" id="GO:0007021">
    <property type="term" value="P:tubulin complex assembly"/>
    <property type="evidence" value="ECO:0007669"/>
    <property type="project" value="UniProtKB-UniRule"/>
</dbReference>
<dbReference type="PaxDb" id="284590-Q6CTX0"/>
<dbReference type="OMA" id="EECEMMI"/>
<dbReference type="InParanoid" id="Q6CTX0"/>
<dbReference type="AlphaFoldDB" id="Q6CTX0"/>
<dbReference type="PANTHER" id="PTHR21500:SF0">
    <property type="entry name" value="TUBULIN-SPECIFIC CHAPERONE A"/>
    <property type="match status" value="1"/>
</dbReference>
<dbReference type="EMBL" id="CR382123">
    <property type="protein sequence ID" value="CAH01470.1"/>
    <property type="molecule type" value="Genomic_DNA"/>
</dbReference>
<comment type="similarity">
    <text evidence="1 3">Belongs to the TBCA family.</text>
</comment>
<keyword evidence="2 3" id="KW-0143">Chaperone</keyword>
<dbReference type="KEGG" id="kla:KLLA0_C09460g"/>
<evidence type="ECO:0000256" key="3">
    <source>
        <dbReference type="RuleBase" id="RU364030"/>
    </source>
</evidence>
<keyword evidence="3" id="KW-0493">Microtubule</keyword>
<dbReference type="STRING" id="284590.Q6CTX0"/>
<gene>
    <name evidence="4" type="ORF">KLLA0_C09460g</name>
</gene>
<dbReference type="Pfam" id="PF02970">
    <property type="entry name" value="TBCA"/>
    <property type="match status" value="1"/>
</dbReference>
<dbReference type="FunCoup" id="Q6CTX0">
    <property type="interactions" value="707"/>
</dbReference>
<dbReference type="InterPro" id="IPR036126">
    <property type="entry name" value="TBCA_sf"/>
</dbReference>
<proteinExistence type="inferred from homology"/>
<keyword evidence="5" id="KW-1185">Reference proteome</keyword>
<evidence type="ECO:0000313" key="4">
    <source>
        <dbReference type="EMBL" id="CAH01470.1"/>
    </source>
</evidence>
<keyword evidence="3" id="KW-0963">Cytoplasm</keyword>
<evidence type="ECO:0000313" key="5">
    <source>
        <dbReference type="Proteomes" id="UP000000598"/>
    </source>
</evidence>
<protein>
    <recommendedName>
        <fullName evidence="3">Tubulin-specific chaperone A</fullName>
    </recommendedName>
</protein>
<dbReference type="InterPro" id="IPR004226">
    <property type="entry name" value="TBCA"/>
</dbReference>
<dbReference type="GO" id="GO:0005829">
    <property type="term" value="C:cytosol"/>
    <property type="evidence" value="ECO:0007669"/>
    <property type="project" value="TreeGrafter"/>
</dbReference>